<organism evidence="2 3">
    <name type="scientific">Staphylococcus aureus subsp. aureus DR10</name>
    <dbReference type="NCBI Taxonomy" id="1155079"/>
    <lineage>
        <taxon>Bacteria</taxon>
        <taxon>Bacillati</taxon>
        <taxon>Bacillota</taxon>
        <taxon>Bacilli</taxon>
        <taxon>Bacillales</taxon>
        <taxon>Staphylococcaceae</taxon>
        <taxon>Staphylococcus</taxon>
    </lineage>
</organism>
<feature type="transmembrane region" description="Helical" evidence="1">
    <location>
        <begin position="106"/>
        <end position="130"/>
    </location>
</feature>
<dbReference type="AlphaFoldDB" id="A0ABC9PXK3"/>
<keyword evidence="1" id="KW-0812">Transmembrane</keyword>
<sequence length="215" mass="24526">MPCMTNPNQRLEPFDETFQQPNIHRGKRYGKKKRSLVSMIIQIIVVILTAIAGYSMWKQPIFNIVFTKESVNFDGIKNFNETIGKMHQLNINLGNINDLQQGIDRLILVFNGFFILCIVSLVITILTIVFNRTVLKVVNILVLTIMLVITLYFSYIIKALAQEIADALKKYYLNVPPDQVITEADAIHNGIILLGCSIGLLVISLFFRNRMPRLK</sequence>
<protein>
    <submittedName>
        <fullName evidence="2">Uncharacterized protein</fullName>
    </submittedName>
</protein>
<keyword evidence="1" id="KW-1133">Transmembrane helix</keyword>
<evidence type="ECO:0000256" key="1">
    <source>
        <dbReference type="SAM" id="Phobius"/>
    </source>
</evidence>
<evidence type="ECO:0000313" key="3">
    <source>
        <dbReference type="Proteomes" id="UP000003093"/>
    </source>
</evidence>
<comment type="caution">
    <text evidence="2">The sequence shown here is derived from an EMBL/GenBank/DDBJ whole genome shotgun (WGS) entry which is preliminary data.</text>
</comment>
<keyword evidence="1" id="KW-0472">Membrane</keyword>
<feature type="transmembrane region" description="Helical" evidence="1">
    <location>
        <begin position="35"/>
        <end position="57"/>
    </location>
</feature>
<name>A0ABC9PXK3_STAA5</name>
<evidence type="ECO:0000313" key="2">
    <source>
        <dbReference type="EMBL" id="EIA13202.1"/>
    </source>
</evidence>
<dbReference type="Proteomes" id="UP000003093">
    <property type="component" value="Unassembled WGS sequence"/>
</dbReference>
<feature type="transmembrane region" description="Helical" evidence="1">
    <location>
        <begin position="137"/>
        <end position="157"/>
    </location>
</feature>
<accession>A0ABC9PXK3</accession>
<reference evidence="2 3" key="1">
    <citation type="journal article" date="2012" name="MBio">
        <title>Identification of a highly transmissible animal-independent Staphylococcus aureus ST398 clone with distinct genomic and cell adhesion properties.</title>
        <authorList>
            <person name="Uhlemann A.C."/>
            <person name="Porcella S.F."/>
            <person name="Trivedi S."/>
            <person name="Sullivan S.B."/>
            <person name="Hafer C."/>
            <person name="Kennedy A.D."/>
            <person name="Barbian K.D."/>
            <person name="McCarthy A.J."/>
            <person name="Street C."/>
            <person name="Hirschberg D.L."/>
            <person name="Lipkin W.I."/>
            <person name="Lindsay J.A."/>
            <person name="DeLeo F.R."/>
            <person name="Lowy F.D."/>
        </authorList>
    </citation>
    <scope>NUCLEOTIDE SEQUENCE [LARGE SCALE GENOMIC DNA]</scope>
    <source>
        <strain evidence="2 3">DR10</strain>
    </source>
</reference>
<gene>
    <name evidence="2" type="ORF">ST398NM02_2403</name>
</gene>
<dbReference type="EMBL" id="AIDT01000021">
    <property type="protein sequence ID" value="EIA13202.1"/>
    <property type="molecule type" value="Genomic_DNA"/>
</dbReference>
<proteinExistence type="predicted"/>
<feature type="transmembrane region" description="Helical" evidence="1">
    <location>
        <begin position="186"/>
        <end position="207"/>
    </location>
</feature>